<feature type="domain" description="Amidohydrolase 3" evidence="1">
    <location>
        <begin position="55"/>
        <end position="546"/>
    </location>
</feature>
<dbReference type="EMBL" id="JBHTCJ010000015">
    <property type="protein sequence ID" value="MFC7344385.1"/>
    <property type="molecule type" value="Genomic_DNA"/>
</dbReference>
<proteinExistence type="predicted"/>
<reference evidence="3" key="1">
    <citation type="journal article" date="2019" name="Int. J. Syst. Evol. Microbiol.">
        <title>The Global Catalogue of Microorganisms (GCM) 10K type strain sequencing project: providing services to taxonomists for standard genome sequencing and annotation.</title>
        <authorList>
            <consortium name="The Broad Institute Genomics Platform"/>
            <consortium name="The Broad Institute Genome Sequencing Center for Infectious Disease"/>
            <person name="Wu L."/>
            <person name="Ma J."/>
        </authorList>
    </citation>
    <scope>NUCLEOTIDE SEQUENCE [LARGE SCALE GENOMIC DNA]</scope>
    <source>
        <strain evidence="3">WLHS5</strain>
    </source>
</reference>
<accession>A0ABW2LSY6</accession>
<dbReference type="InterPro" id="IPR011059">
    <property type="entry name" value="Metal-dep_hydrolase_composite"/>
</dbReference>
<name>A0ABW2LSY6_9PSEU</name>
<dbReference type="Gene3D" id="3.20.20.140">
    <property type="entry name" value="Metal-dependent hydrolases"/>
    <property type="match status" value="1"/>
</dbReference>
<dbReference type="Gene3D" id="3.10.310.70">
    <property type="match status" value="1"/>
</dbReference>
<evidence type="ECO:0000313" key="2">
    <source>
        <dbReference type="EMBL" id="MFC7344385.1"/>
    </source>
</evidence>
<dbReference type="EC" id="3.5.-.-" evidence="2"/>
<evidence type="ECO:0000259" key="1">
    <source>
        <dbReference type="Pfam" id="PF07969"/>
    </source>
</evidence>
<dbReference type="InterPro" id="IPR033932">
    <property type="entry name" value="YtcJ-like"/>
</dbReference>
<dbReference type="SUPFAM" id="SSF51556">
    <property type="entry name" value="Metallo-dependent hydrolases"/>
    <property type="match status" value="1"/>
</dbReference>
<dbReference type="PANTHER" id="PTHR22642">
    <property type="entry name" value="IMIDAZOLONEPROPIONASE"/>
    <property type="match status" value="1"/>
</dbReference>
<sequence length="546" mass="57771">MSAGFADLVVSGGPIHTAAGGAAAEAFAVRDGRIAAIGSTDEVEAWCGPATRRLDLAGRLAVPGLVDGHVHLGVGGTQLALELPLLPTDGPDEVLAKVRDWAGRLEPGEWIIGGILGSGTCAELNSREMLHRLDAASLGHPLLLRDDTMHNRQVNSLALEAMGVAEDTPDPAGGTYVRDGDGLLTGALRERASAQAEAAADAALRDPRGRLVAALRAALQHLRGLGFTAVQEAATMGRHLDVLAEMERSGELTSWIVASMPAHEFIESGPVGEDLFAEGPRHRGELVRPDFAKFAIDGVPTTRTTALLSPYRCHHDGEDPEFRGAPTWTLDELASGLLRCAELGLGAKIHATGDASVRLALDAAAVVRRERGPGPIIQIAHASFIAPEDLPRFAELNVRVDACPFLWHPSPLFDAVAHQVPAETMERIWPFGELLASGALVAGGSDWPVGLPELNPWLGIETMITRSAPGEAHRRVNPGQAISREQAVAAFTSAAAEALGIGDRTGSLRAGLSADFLVLDRDIFDIPATDIHRTAVQETYFRGQRV</sequence>
<dbReference type="Pfam" id="PF07969">
    <property type="entry name" value="Amidohydro_3"/>
    <property type="match status" value="1"/>
</dbReference>
<keyword evidence="3" id="KW-1185">Reference proteome</keyword>
<dbReference type="Gene3D" id="2.30.40.10">
    <property type="entry name" value="Urease, subunit C, domain 1"/>
    <property type="match status" value="1"/>
</dbReference>
<protein>
    <submittedName>
        <fullName evidence="2">Amidohydrolase</fullName>
        <ecNumber evidence="2">3.5.-.-</ecNumber>
    </submittedName>
</protein>
<dbReference type="Proteomes" id="UP001596504">
    <property type="component" value="Unassembled WGS sequence"/>
</dbReference>
<evidence type="ECO:0000313" key="3">
    <source>
        <dbReference type="Proteomes" id="UP001596504"/>
    </source>
</evidence>
<gene>
    <name evidence="2" type="ORF">ACFQRI_23495</name>
</gene>
<dbReference type="InterPro" id="IPR032466">
    <property type="entry name" value="Metal_Hydrolase"/>
</dbReference>
<organism evidence="2 3">
    <name type="scientific">Saccharopolyspora griseoalba</name>
    <dbReference type="NCBI Taxonomy" id="1431848"/>
    <lineage>
        <taxon>Bacteria</taxon>
        <taxon>Bacillati</taxon>
        <taxon>Actinomycetota</taxon>
        <taxon>Actinomycetes</taxon>
        <taxon>Pseudonocardiales</taxon>
        <taxon>Pseudonocardiaceae</taxon>
        <taxon>Saccharopolyspora</taxon>
    </lineage>
</organism>
<comment type="caution">
    <text evidence="2">The sequence shown here is derived from an EMBL/GenBank/DDBJ whole genome shotgun (WGS) entry which is preliminary data.</text>
</comment>
<dbReference type="SUPFAM" id="SSF51338">
    <property type="entry name" value="Composite domain of metallo-dependent hydrolases"/>
    <property type="match status" value="1"/>
</dbReference>
<keyword evidence="2" id="KW-0378">Hydrolase</keyword>
<dbReference type="RefSeq" id="WP_380672117.1">
    <property type="nucleotide sequence ID" value="NZ_JBHTCJ010000015.1"/>
</dbReference>
<dbReference type="GO" id="GO:0016787">
    <property type="term" value="F:hydrolase activity"/>
    <property type="evidence" value="ECO:0007669"/>
    <property type="project" value="UniProtKB-KW"/>
</dbReference>
<dbReference type="CDD" id="cd01300">
    <property type="entry name" value="YtcJ_like"/>
    <property type="match status" value="1"/>
</dbReference>
<dbReference type="PANTHER" id="PTHR22642:SF2">
    <property type="entry name" value="PROTEIN LONG AFTER FAR-RED 3"/>
    <property type="match status" value="1"/>
</dbReference>
<dbReference type="InterPro" id="IPR013108">
    <property type="entry name" value="Amidohydro_3"/>
</dbReference>